<protein>
    <submittedName>
        <fullName evidence="1">Uncharacterized protein</fullName>
    </submittedName>
</protein>
<keyword evidence="2" id="KW-1185">Reference proteome</keyword>
<comment type="caution">
    <text evidence="1">The sequence shown here is derived from an EMBL/GenBank/DDBJ whole genome shotgun (WGS) entry which is preliminary data.</text>
</comment>
<gene>
    <name evidence="1" type="ORF">EKO23_23720</name>
</gene>
<reference evidence="1 2" key="1">
    <citation type="submission" date="2019-01" db="EMBL/GenBank/DDBJ databases">
        <title>Nocardioides guangzhouensis sp. nov., an actinobacterium isolated from soil.</title>
        <authorList>
            <person name="Fu Y."/>
            <person name="Cai Y."/>
            <person name="Lin Z."/>
            <person name="Chen P."/>
        </authorList>
    </citation>
    <scope>NUCLEOTIDE SEQUENCE [LARGE SCALE GENOMIC DNA]</scope>
    <source>
        <strain evidence="1 2">130</strain>
    </source>
</reference>
<proteinExistence type="predicted"/>
<dbReference type="AlphaFoldDB" id="A0A4Q4Z340"/>
<evidence type="ECO:0000313" key="1">
    <source>
        <dbReference type="EMBL" id="RYP81351.1"/>
    </source>
</evidence>
<organism evidence="1 2">
    <name type="scientific">Nocardioides guangzhouensis</name>
    <dbReference type="NCBI Taxonomy" id="2497878"/>
    <lineage>
        <taxon>Bacteria</taxon>
        <taxon>Bacillati</taxon>
        <taxon>Actinomycetota</taxon>
        <taxon>Actinomycetes</taxon>
        <taxon>Propionibacteriales</taxon>
        <taxon>Nocardioidaceae</taxon>
        <taxon>Nocardioides</taxon>
    </lineage>
</organism>
<sequence length="105" mass="11494">MSTPSARPVGPRRSRPAIAPTDLWLDLIEARAEFHRCRSVTANKPLALTRAQSGLLAALEAYVTSLGQRGMPVPYELRDELRLWRGSLQADLATRYAHTPPGGSS</sequence>
<dbReference type="RefSeq" id="WP_134720962.1">
    <property type="nucleotide sequence ID" value="NZ_SDKM01000070.1"/>
</dbReference>
<dbReference type="Proteomes" id="UP000295198">
    <property type="component" value="Unassembled WGS sequence"/>
</dbReference>
<evidence type="ECO:0000313" key="2">
    <source>
        <dbReference type="Proteomes" id="UP000295198"/>
    </source>
</evidence>
<name>A0A4Q4Z340_9ACTN</name>
<dbReference type="EMBL" id="SDKM01000070">
    <property type="protein sequence ID" value="RYP81351.1"/>
    <property type="molecule type" value="Genomic_DNA"/>
</dbReference>
<accession>A0A4Q4Z340</accession>